<gene>
    <name evidence="1" type="ORF">C8N28_2622</name>
</gene>
<organism evidence="1 2">
    <name type="scientific">Albibacterium bauzanense</name>
    <dbReference type="NCBI Taxonomy" id="653929"/>
    <lineage>
        <taxon>Bacteria</taxon>
        <taxon>Pseudomonadati</taxon>
        <taxon>Bacteroidota</taxon>
        <taxon>Sphingobacteriia</taxon>
        <taxon>Sphingobacteriales</taxon>
        <taxon>Sphingobacteriaceae</taxon>
        <taxon>Albibacterium</taxon>
    </lineage>
</organism>
<accession>A0A4R1LP68</accession>
<dbReference type="OrthoDB" id="9800869at2"/>
<keyword evidence="2" id="KW-1185">Reference proteome</keyword>
<evidence type="ECO:0008006" key="3">
    <source>
        <dbReference type="Google" id="ProtNLM"/>
    </source>
</evidence>
<evidence type="ECO:0000313" key="1">
    <source>
        <dbReference type="EMBL" id="TCK80868.1"/>
    </source>
</evidence>
<dbReference type="EMBL" id="SMGO01000003">
    <property type="protein sequence ID" value="TCK80868.1"/>
    <property type="molecule type" value="Genomic_DNA"/>
</dbReference>
<sequence length="285" mass="31604">MKKVLFSIVISLFFLLPIQPVKAQILKRFKDKVSSKVENKVNNAVDKAFEGKGSSEDATVSSTRGAKGTDSDIFANAANDFKFKTGSILVFSDDLSRDSIGSMAQFWKASGSGSVANLPDQSGNWLLLKEFTSYKLKSNAPLPNNFTLEFDIATQSNTDAKDLMELKFGFAHDNAINNYISDAYNDNAITSTSIHYWNKTIINSSSDTKIYNTIDFPLAEYAVGKMHVAIEVKNKQMVIYLDKVKVLDTEMFSRDQERKYFYVSTGTELSNGAAIGISNFKVASF</sequence>
<reference evidence="1 2" key="1">
    <citation type="submission" date="2019-03" db="EMBL/GenBank/DDBJ databases">
        <title>Genomic Encyclopedia of Archaeal and Bacterial Type Strains, Phase II (KMG-II): from individual species to whole genera.</title>
        <authorList>
            <person name="Goeker M."/>
        </authorList>
    </citation>
    <scope>NUCLEOTIDE SEQUENCE [LARGE SCALE GENOMIC DNA]</scope>
    <source>
        <strain evidence="1 2">DSM 22554</strain>
    </source>
</reference>
<protein>
    <recommendedName>
        <fullName evidence="3">Polysaccharide lyase-like protein</fullName>
    </recommendedName>
</protein>
<dbReference type="Proteomes" id="UP000294616">
    <property type="component" value="Unassembled WGS sequence"/>
</dbReference>
<dbReference type="RefSeq" id="WP_132225571.1">
    <property type="nucleotide sequence ID" value="NZ_SMGO01000003.1"/>
</dbReference>
<name>A0A4R1LP68_9SPHI</name>
<comment type="caution">
    <text evidence="1">The sequence shown here is derived from an EMBL/GenBank/DDBJ whole genome shotgun (WGS) entry which is preliminary data.</text>
</comment>
<proteinExistence type="predicted"/>
<dbReference type="AlphaFoldDB" id="A0A4R1LP68"/>
<evidence type="ECO:0000313" key="2">
    <source>
        <dbReference type="Proteomes" id="UP000294616"/>
    </source>
</evidence>